<proteinExistence type="predicted"/>
<organism evidence="1 2">
    <name type="scientific">Deinococcus koreensis</name>
    <dbReference type="NCBI Taxonomy" id="2054903"/>
    <lineage>
        <taxon>Bacteria</taxon>
        <taxon>Thermotogati</taxon>
        <taxon>Deinococcota</taxon>
        <taxon>Deinococci</taxon>
        <taxon>Deinococcales</taxon>
        <taxon>Deinococcaceae</taxon>
        <taxon>Deinococcus</taxon>
    </lineage>
</organism>
<dbReference type="AlphaFoldDB" id="A0A2K3V2Q3"/>
<protein>
    <submittedName>
        <fullName evidence="1">Uncharacterized protein</fullName>
    </submittedName>
</protein>
<accession>A0A2K3V2Q3</accession>
<reference evidence="1 2" key="1">
    <citation type="submission" date="2018-01" db="EMBL/GenBank/DDBJ databases">
        <title>Deinococcus koreensis sp. nov., a radiation-resistant bacterium isolated from river water.</title>
        <authorList>
            <person name="Choi A."/>
        </authorList>
    </citation>
    <scope>NUCLEOTIDE SEQUENCE [LARGE SCALE GENOMIC DNA]</scope>
    <source>
        <strain evidence="1 2">SJW1-2</strain>
    </source>
</reference>
<sequence length="155" mass="16974">MSTPVTPERQALLDEGDRLARALAQTLICTLDDQPRVILLGRSLAVNLLPAFQDTLELISRRAGQPQRGLLTLDDRGKLMLQTVDGDGVLRHRLGADNLIAGLLYRHGRLDPVVRAHLQGGLSGDEHHATRALVACLKSRPVLQAMQRQISALLK</sequence>
<comment type="caution">
    <text evidence="1">The sequence shown here is derived from an EMBL/GenBank/DDBJ whole genome shotgun (WGS) entry which is preliminary data.</text>
</comment>
<dbReference type="OrthoDB" id="68132at2"/>
<evidence type="ECO:0000313" key="2">
    <source>
        <dbReference type="Proteomes" id="UP000236379"/>
    </source>
</evidence>
<dbReference type="EMBL" id="PPPD01000001">
    <property type="protein sequence ID" value="PNY83069.1"/>
    <property type="molecule type" value="Genomic_DNA"/>
</dbReference>
<gene>
    <name evidence="1" type="ORF">CVO96_13905</name>
</gene>
<dbReference type="Proteomes" id="UP000236379">
    <property type="component" value="Unassembled WGS sequence"/>
</dbReference>
<name>A0A2K3V2Q3_9DEIO</name>
<keyword evidence="2" id="KW-1185">Reference proteome</keyword>
<evidence type="ECO:0000313" key="1">
    <source>
        <dbReference type="EMBL" id="PNY83069.1"/>
    </source>
</evidence>